<organism evidence="5">
    <name type="scientific">marine metagenome</name>
    <dbReference type="NCBI Taxonomy" id="408172"/>
    <lineage>
        <taxon>unclassified sequences</taxon>
        <taxon>metagenomes</taxon>
        <taxon>ecological metagenomes</taxon>
    </lineage>
</organism>
<dbReference type="GO" id="GO:0046872">
    <property type="term" value="F:metal ion binding"/>
    <property type="evidence" value="ECO:0007669"/>
    <property type="project" value="UniProtKB-KW"/>
</dbReference>
<dbReference type="GO" id="GO:0005737">
    <property type="term" value="C:cytoplasm"/>
    <property type="evidence" value="ECO:0007669"/>
    <property type="project" value="TreeGrafter"/>
</dbReference>
<dbReference type="InterPro" id="IPR000917">
    <property type="entry name" value="Sulfatase_N"/>
</dbReference>
<dbReference type="Pfam" id="PF00884">
    <property type="entry name" value="Sulfatase"/>
    <property type="match status" value="1"/>
</dbReference>
<dbReference type="InterPro" id="IPR017850">
    <property type="entry name" value="Alkaline_phosphatase_core_sf"/>
</dbReference>
<evidence type="ECO:0000313" key="5">
    <source>
        <dbReference type="EMBL" id="SVB16785.1"/>
    </source>
</evidence>
<proteinExistence type="inferred from homology"/>
<feature type="domain" description="Sulfatase N-terminal" evidence="4">
    <location>
        <begin position="21"/>
        <end position="386"/>
    </location>
</feature>
<dbReference type="PROSITE" id="PS00523">
    <property type="entry name" value="SULFATASE_1"/>
    <property type="match status" value="1"/>
</dbReference>
<dbReference type="PANTHER" id="PTHR45953:SF1">
    <property type="entry name" value="IDURONATE 2-SULFATASE"/>
    <property type="match status" value="1"/>
</dbReference>
<keyword evidence="2" id="KW-0479">Metal-binding</keyword>
<keyword evidence="3" id="KW-0378">Hydrolase</keyword>
<dbReference type="EMBL" id="UINC01031164">
    <property type="protein sequence ID" value="SVB16785.1"/>
    <property type="molecule type" value="Genomic_DNA"/>
</dbReference>
<protein>
    <recommendedName>
        <fullName evidence="4">Sulfatase N-terminal domain-containing protein</fullName>
    </recommendedName>
</protein>
<feature type="non-terminal residue" evidence="5">
    <location>
        <position position="481"/>
    </location>
</feature>
<comment type="similarity">
    <text evidence="1">Belongs to the sulfatase family.</text>
</comment>
<dbReference type="SUPFAM" id="SSF53649">
    <property type="entry name" value="Alkaline phosphatase-like"/>
    <property type="match status" value="1"/>
</dbReference>
<sequence length="481" mass="54974">MIEFCDLSLDAKGGLNLENKKNLVFICSDQQRTDTMHCYGNDWVKVPNLNTLASQSFVFENAYVTQAVCTPARATMMTGLYPHSAGVIRNHTPGRLGSELAPDTKCISEMVPDDYVKAYFGKWHLGDDLNRQHGFDHWISVEDARDELHKPISAKEEDKFRKSDYFQYLENLNYEPDGFYEGHTSYTPDLRSELPVEHSMSHFLGNEAYQFLQNHSGSEQPFILYVMMYEPHPPYNGPYNDLYDPLSIPDGEIFLEKPDETCSLFNRARSDYYLGGSEHDLNTADDWRSLKARYYGNVTLLDEGVGKILQGLKDFGFEDDTAVVFTSDHGDSLGDRGMLNKRSFYEEVSRVPMLIKVPWINRNQVNVGGNFGHVDIVPTILDILGIEIPDHLEGNSVLQDITTESELRPRDVFMQWHGGLPTVNLGDDTVNLMSQIEWRSVVSGDRWKLNLSRGDQCELFDLNSDPFEKINLFDQEENKDR</sequence>
<dbReference type="GO" id="GO:0008484">
    <property type="term" value="F:sulfuric ester hydrolase activity"/>
    <property type="evidence" value="ECO:0007669"/>
    <property type="project" value="TreeGrafter"/>
</dbReference>
<accession>A0A382BSK9</accession>
<evidence type="ECO:0000256" key="2">
    <source>
        <dbReference type="ARBA" id="ARBA00022723"/>
    </source>
</evidence>
<dbReference type="PANTHER" id="PTHR45953">
    <property type="entry name" value="IDURONATE 2-SULFATASE"/>
    <property type="match status" value="1"/>
</dbReference>
<reference evidence="5" key="1">
    <citation type="submission" date="2018-05" db="EMBL/GenBank/DDBJ databases">
        <authorList>
            <person name="Lanie J.A."/>
            <person name="Ng W.-L."/>
            <person name="Kazmierczak K.M."/>
            <person name="Andrzejewski T.M."/>
            <person name="Davidsen T.M."/>
            <person name="Wayne K.J."/>
            <person name="Tettelin H."/>
            <person name="Glass J.I."/>
            <person name="Rusch D."/>
            <person name="Podicherti R."/>
            <person name="Tsui H.-C.T."/>
            <person name="Winkler M.E."/>
        </authorList>
    </citation>
    <scope>NUCLEOTIDE SEQUENCE</scope>
</reference>
<dbReference type="InterPro" id="IPR024607">
    <property type="entry name" value="Sulfatase_CS"/>
</dbReference>
<dbReference type="Gene3D" id="3.40.720.10">
    <property type="entry name" value="Alkaline Phosphatase, subunit A"/>
    <property type="match status" value="1"/>
</dbReference>
<evidence type="ECO:0000256" key="1">
    <source>
        <dbReference type="ARBA" id="ARBA00008779"/>
    </source>
</evidence>
<evidence type="ECO:0000259" key="4">
    <source>
        <dbReference type="Pfam" id="PF00884"/>
    </source>
</evidence>
<name>A0A382BSK9_9ZZZZ</name>
<dbReference type="AlphaFoldDB" id="A0A382BSK9"/>
<gene>
    <name evidence="5" type="ORF">METZ01_LOCUS169639</name>
</gene>
<evidence type="ECO:0000256" key="3">
    <source>
        <dbReference type="ARBA" id="ARBA00022801"/>
    </source>
</evidence>